<accession>A0A9P1GDY6</accession>
<evidence type="ECO:0000313" key="7">
    <source>
        <dbReference type="Proteomes" id="UP001152797"/>
    </source>
</evidence>
<dbReference type="OrthoDB" id="248923at2759"/>
<dbReference type="InterPro" id="IPR036910">
    <property type="entry name" value="HMG_box_dom_sf"/>
</dbReference>
<dbReference type="GO" id="GO:0044773">
    <property type="term" value="P:mitotic DNA damage checkpoint signaling"/>
    <property type="evidence" value="ECO:0007669"/>
    <property type="project" value="TreeGrafter"/>
</dbReference>
<evidence type="ECO:0000313" key="5">
    <source>
        <dbReference type="EMBL" id="CAI4009850.1"/>
    </source>
</evidence>
<dbReference type="EMBL" id="CAMXCT030004657">
    <property type="protein sequence ID" value="CAL4797162.1"/>
    <property type="molecule type" value="Genomic_DNA"/>
</dbReference>
<dbReference type="SMART" id="SM00220">
    <property type="entry name" value="S_TKc"/>
    <property type="match status" value="1"/>
</dbReference>
<organism evidence="5">
    <name type="scientific">Cladocopium goreaui</name>
    <dbReference type="NCBI Taxonomy" id="2562237"/>
    <lineage>
        <taxon>Eukaryota</taxon>
        <taxon>Sar</taxon>
        <taxon>Alveolata</taxon>
        <taxon>Dinophyceae</taxon>
        <taxon>Suessiales</taxon>
        <taxon>Symbiodiniaceae</taxon>
        <taxon>Cladocopium</taxon>
    </lineage>
</organism>
<feature type="domain" description="Protein kinase" evidence="3">
    <location>
        <begin position="156"/>
        <end position="437"/>
    </location>
</feature>
<evidence type="ECO:0000259" key="3">
    <source>
        <dbReference type="PROSITE" id="PS50011"/>
    </source>
</evidence>
<reference evidence="6 7" key="2">
    <citation type="submission" date="2024-05" db="EMBL/GenBank/DDBJ databases">
        <authorList>
            <person name="Chen Y."/>
            <person name="Shah S."/>
            <person name="Dougan E. K."/>
            <person name="Thang M."/>
            <person name="Chan C."/>
        </authorList>
    </citation>
    <scope>NUCLEOTIDE SEQUENCE [LARGE SCALE GENOMIC DNA]</scope>
</reference>
<sequence length="552" mass="61972">MAKAVPAVRLRGKQPCPQRVKKNGQKSKGKQTKPKRDTIRCQALKDGLLPPARRPFALFVKDNVRGQKGGGRSEWRLEMKRLGAMWHKLPIDQKKRYFDQSNAEFAKQHFVMKQMGMPLRKSSSRTTHTLAKDVLPEPEDPVMIGGYKVVNADPGLPDCHPLGEGAYGSVFLCLDKLQRRCAVKVFKKKSALEDLNHELVLLQALQEQSDQKLRGFYPCILEAQPCFKPFPFLALEYCGSSLFSLLGEKGAFSVDDSRAIALQLKAAVRGLHSLQILHLDLKTSNVLWCVVRRELKLADFGMSEYIPGYGPSIRFPMYVTASYRAPELWHAAQRDLSKWLGPAVDLWSFGCVLYEVAVGKILMRPLRNNLCGCENTIKEWCQQWQSLQKSLQGSIRPSLSNAQVSRNFDYRLVNRLHLLEPSFRPAIKAMLNPDPAQIDFTEAAILRGEKGNFSVEAPVMVCPEYASRYKSAKDAVVGFATEVFLLVPATSRQLAAEALASELELLAQEPSRGVGQTFQDVWAKLPWRCEPLTQGRLEAAAERCAEVQMRSA</sequence>
<name>A0A9P1GDY6_9DINO</name>
<dbReference type="EMBL" id="CAMXCT010001298">
    <property type="protein sequence ID" value="CAI3988751.1"/>
    <property type="molecule type" value="Genomic_DNA"/>
</dbReference>
<dbReference type="PROSITE" id="PS00107">
    <property type="entry name" value="PROTEIN_KINASE_ATP"/>
    <property type="match status" value="1"/>
</dbReference>
<gene>
    <name evidence="4" type="ORF">C1SCF055_LOCUS15877</name>
    <name evidence="5" type="ORF">C1SCF055_LOCUS35181</name>
</gene>
<keyword evidence="1" id="KW-0067">ATP-binding</keyword>
<dbReference type="PANTHER" id="PTHR44167:SF30">
    <property type="entry name" value="PHOSPHORYLASE KINASE"/>
    <property type="match status" value="1"/>
</dbReference>
<keyword evidence="7" id="KW-1185">Reference proteome</keyword>
<dbReference type="InterPro" id="IPR000719">
    <property type="entry name" value="Prot_kinase_dom"/>
</dbReference>
<dbReference type="PROSITE" id="PS50011">
    <property type="entry name" value="PROTEIN_KINASE_DOM"/>
    <property type="match status" value="1"/>
</dbReference>
<dbReference type="Pfam" id="PF00069">
    <property type="entry name" value="Pkinase"/>
    <property type="match status" value="1"/>
</dbReference>
<dbReference type="EMBL" id="CAMXCT030001298">
    <property type="protein sequence ID" value="CAL4776063.1"/>
    <property type="molecule type" value="Genomic_DNA"/>
</dbReference>
<dbReference type="Gene3D" id="3.30.200.20">
    <property type="entry name" value="Phosphorylase Kinase, domain 1"/>
    <property type="match status" value="1"/>
</dbReference>
<dbReference type="InterPro" id="IPR011009">
    <property type="entry name" value="Kinase-like_dom_sf"/>
</dbReference>
<dbReference type="GO" id="GO:0005524">
    <property type="term" value="F:ATP binding"/>
    <property type="evidence" value="ECO:0007669"/>
    <property type="project" value="UniProtKB-UniRule"/>
</dbReference>
<feature type="compositionally biased region" description="Basic residues" evidence="2">
    <location>
        <begin position="19"/>
        <end position="33"/>
    </location>
</feature>
<keyword evidence="1" id="KW-0547">Nucleotide-binding</keyword>
<reference evidence="5" key="1">
    <citation type="submission" date="2022-10" db="EMBL/GenBank/DDBJ databases">
        <authorList>
            <person name="Chen Y."/>
            <person name="Dougan E. K."/>
            <person name="Chan C."/>
            <person name="Rhodes N."/>
            <person name="Thang M."/>
        </authorList>
    </citation>
    <scope>NUCLEOTIDE SEQUENCE</scope>
</reference>
<dbReference type="InterPro" id="IPR017441">
    <property type="entry name" value="Protein_kinase_ATP_BS"/>
</dbReference>
<dbReference type="CDD" id="cd00084">
    <property type="entry name" value="HMG-box_SF"/>
    <property type="match status" value="1"/>
</dbReference>
<dbReference type="GO" id="GO:0004674">
    <property type="term" value="F:protein serine/threonine kinase activity"/>
    <property type="evidence" value="ECO:0007669"/>
    <property type="project" value="TreeGrafter"/>
</dbReference>
<feature type="region of interest" description="Disordered" evidence="2">
    <location>
        <begin position="1"/>
        <end position="37"/>
    </location>
</feature>
<dbReference type="EMBL" id="CAMXCT020004657">
    <property type="protein sequence ID" value="CAL1163225.1"/>
    <property type="molecule type" value="Genomic_DNA"/>
</dbReference>
<comment type="caution">
    <text evidence="5">The sequence shown here is derived from an EMBL/GenBank/DDBJ whole genome shotgun (WGS) entry which is preliminary data.</text>
</comment>
<dbReference type="SUPFAM" id="SSF56112">
    <property type="entry name" value="Protein kinase-like (PK-like)"/>
    <property type="match status" value="1"/>
</dbReference>
<keyword evidence="6" id="KW-0418">Kinase</keyword>
<dbReference type="CDD" id="cd00180">
    <property type="entry name" value="PKc"/>
    <property type="match status" value="1"/>
</dbReference>
<proteinExistence type="predicted"/>
<dbReference type="PANTHER" id="PTHR44167">
    <property type="entry name" value="OVARIAN-SPECIFIC SERINE/THREONINE-PROTEIN KINASE LOK-RELATED"/>
    <property type="match status" value="1"/>
</dbReference>
<dbReference type="EMBL" id="CAMXCT020001298">
    <property type="protein sequence ID" value="CAL1142126.1"/>
    <property type="molecule type" value="Genomic_DNA"/>
</dbReference>
<protein>
    <submittedName>
        <fullName evidence="6">Probable serine/threonine-protein kinase DDB_G0276461</fullName>
    </submittedName>
</protein>
<dbReference type="SUPFAM" id="SSF47095">
    <property type="entry name" value="HMG-box"/>
    <property type="match status" value="1"/>
</dbReference>
<keyword evidence="6" id="KW-0808">Transferase</keyword>
<feature type="binding site" evidence="1">
    <location>
        <position position="184"/>
    </location>
    <ligand>
        <name>ATP</name>
        <dbReference type="ChEBI" id="CHEBI:30616"/>
    </ligand>
</feature>
<dbReference type="AlphaFoldDB" id="A0A9P1GDY6"/>
<evidence type="ECO:0000256" key="1">
    <source>
        <dbReference type="PROSITE-ProRule" id="PRU10141"/>
    </source>
</evidence>
<dbReference type="EMBL" id="CAMXCT010004657">
    <property type="protein sequence ID" value="CAI4009850.1"/>
    <property type="molecule type" value="Genomic_DNA"/>
</dbReference>
<dbReference type="Proteomes" id="UP001152797">
    <property type="component" value="Unassembled WGS sequence"/>
</dbReference>
<dbReference type="GO" id="GO:0005634">
    <property type="term" value="C:nucleus"/>
    <property type="evidence" value="ECO:0007669"/>
    <property type="project" value="TreeGrafter"/>
</dbReference>
<evidence type="ECO:0000256" key="2">
    <source>
        <dbReference type="SAM" id="MobiDB-lite"/>
    </source>
</evidence>
<evidence type="ECO:0000313" key="4">
    <source>
        <dbReference type="EMBL" id="CAI3988751.1"/>
    </source>
</evidence>
<dbReference type="Gene3D" id="1.10.510.10">
    <property type="entry name" value="Transferase(Phosphotransferase) domain 1"/>
    <property type="match status" value="1"/>
</dbReference>
<evidence type="ECO:0000313" key="6">
    <source>
        <dbReference type="EMBL" id="CAL4776063.1"/>
    </source>
</evidence>